<reference evidence="4" key="1">
    <citation type="submission" date="2021-06" db="EMBL/GenBank/DDBJ databases">
        <authorList>
            <person name="Criscuolo A."/>
        </authorList>
    </citation>
    <scope>NUCLEOTIDE SEQUENCE</scope>
    <source>
        <strain evidence="4">CIP111600</strain>
    </source>
</reference>
<feature type="domain" description="Peptidase S74" evidence="3">
    <location>
        <begin position="600"/>
        <end position="711"/>
    </location>
</feature>
<dbReference type="Pfam" id="PF13884">
    <property type="entry name" value="Peptidase_S74"/>
    <property type="match status" value="1"/>
</dbReference>
<organism evidence="4 5">
    <name type="scientific">Paenibacillus solanacearum</name>
    <dbReference type="NCBI Taxonomy" id="2048548"/>
    <lineage>
        <taxon>Bacteria</taxon>
        <taxon>Bacillati</taxon>
        <taxon>Bacillota</taxon>
        <taxon>Bacilli</taxon>
        <taxon>Bacillales</taxon>
        <taxon>Paenibacillaceae</taxon>
        <taxon>Paenibacillus</taxon>
    </lineage>
</organism>
<dbReference type="InterPro" id="IPR006311">
    <property type="entry name" value="TAT_signal"/>
</dbReference>
<dbReference type="RefSeq" id="WP_218093506.1">
    <property type="nucleotide sequence ID" value="NZ_CAJVAS010000017.1"/>
</dbReference>
<evidence type="ECO:0000313" key="5">
    <source>
        <dbReference type="Proteomes" id="UP000693672"/>
    </source>
</evidence>
<proteinExistence type="predicted"/>
<name>A0A916K4A1_9BACL</name>
<sequence length="720" mass="78260">MNEERENREHVEPASRETEAAEGTRPDGSRMDRRAFLAGIGLAGAALAAGDLLGGSGVKGARAHDVTESVYNGDAHPGYSSPRWMHACPIDVRDFGATGDGTTDDTAAIQAALNAADGRQVCFPAGNYRITATLTVPVIRLIGEGSGRTTVIFDQMTGLDGFAFQAATAPGQEGGVERMTLLCRGAHSRHAIVTPAVGSLYYTYRTRYSFSSLEFRGNQLQSAGSGFVYDYGWETCIRLGDCWGAYIDNIDAVGTYRTDTDPLAQPDHTFLKLAAAGGILSARISGITTHGVKRGIEIGDRAFFFIAGVDIAHAYEGIVSTGTTVFSEGRIHDTLINAQRVALHLNNRSWTAISNVAVSRHKSGFDHGGDWYGMKLEQVNKSWISNIRVQADTSVTPFTGTSYGFHFTNCGGMSCDGLIAGLGLSYGIYLDNCPQHSYDGIQFQGVSGVGFSFQNNTRDCVIGTHVFSAGWTSYEYGAVDRSRISIWQKDLQLESKQPFLTMRETDGAADQKNWKWTVNGGSLNRQIQNDADGGTVNYELVTRSGMSVTQMEWRAGTLYLNGAVTRAKQMVPASDNAHSLGSMSSRWSDIYAATPTIVTSDARDKEQIRDSDLGLAFIKALRPVSYKYKDVEMTEDESERMPARRFQRPHYGLIAQEVKAALTALDAGDFAGWTEDRATSRQGLRYEEFVAPLIKAVQELSAQVSELERALAAGGHRERG</sequence>
<keyword evidence="2" id="KW-1133">Transmembrane helix</keyword>
<dbReference type="InterPro" id="IPR030392">
    <property type="entry name" value="S74_ICA"/>
</dbReference>
<dbReference type="AlphaFoldDB" id="A0A916K4A1"/>
<protein>
    <recommendedName>
        <fullName evidence="3">Peptidase S74 domain-containing protein</fullName>
    </recommendedName>
</protein>
<dbReference type="PROSITE" id="PS51688">
    <property type="entry name" value="ICA"/>
    <property type="match status" value="1"/>
</dbReference>
<dbReference type="EMBL" id="CAJVAS010000017">
    <property type="protein sequence ID" value="CAG7636567.1"/>
    <property type="molecule type" value="Genomic_DNA"/>
</dbReference>
<evidence type="ECO:0000313" key="4">
    <source>
        <dbReference type="EMBL" id="CAG7636567.1"/>
    </source>
</evidence>
<comment type="caution">
    <text evidence="4">The sequence shown here is derived from an EMBL/GenBank/DDBJ whole genome shotgun (WGS) entry which is preliminary data.</text>
</comment>
<dbReference type="Pfam" id="PF12708">
    <property type="entry name" value="Pect-lyase_RHGA_epim"/>
    <property type="match status" value="1"/>
</dbReference>
<accession>A0A916K4A1</accession>
<evidence type="ECO:0000256" key="1">
    <source>
        <dbReference type="SAM" id="MobiDB-lite"/>
    </source>
</evidence>
<feature type="region of interest" description="Disordered" evidence="1">
    <location>
        <begin position="1"/>
        <end position="30"/>
    </location>
</feature>
<dbReference type="Proteomes" id="UP000693672">
    <property type="component" value="Unassembled WGS sequence"/>
</dbReference>
<keyword evidence="5" id="KW-1185">Reference proteome</keyword>
<gene>
    <name evidence="4" type="ORF">PAESOLCIP111_03762</name>
</gene>
<feature type="transmembrane region" description="Helical" evidence="2">
    <location>
        <begin position="35"/>
        <end position="54"/>
    </location>
</feature>
<keyword evidence="2" id="KW-0472">Membrane</keyword>
<evidence type="ECO:0000256" key="2">
    <source>
        <dbReference type="SAM" id="Phobius"/>
    </source>
</evidence>
<keyword evidence="2" id="KW-0812">Transmembrane</keyword>
<dbReference type="PROSITE" id="PS51318">
    <property type="entry name" value="TAT"/>
    <property type="match status" value="1"/>
</dbReference>
<evidence type="ECO:0000259" key="3">
    <source>
        <dbReference type="PROSITE" id="PS51688"/>
    </source>
</evidence>
<dbReference type="InterPro" id="IPR024535">
    <property type="entry name" value="RHGA/B-epi-like_pectate_lyase"/>
</dbReference>